<name>A0A1H0RHD4_9ACTN</name>
<sequence>MIGAVGPRELGGGTLQLVERELAAVLERCAAGATFVVRAGAGLPLVVGRAVRAAGRRLVVALPAHGHLPAPLPQQDRTAAGELLLLAEHVRLMAFDPADRDACVGADEQLVAGCGRLLAIWDGSPSSGRDATAHLVAFARSRQIPVDVLWPAGEPEAAR</sequence>
<reference evidence="1 2" key="1">
    <citation type="submission" date="2016-10" db="EMBL/GenBank/DDBJ databases">
        <authorList>
            <person name="de Groot N.N."/>
        </authorList>
    </citation>
    <scope>NUCLEOTIDE SEQUENCE [LARGE SCALE GENOMIC DNA]</scope>
    <source>
        <strain evidence="1 2">CGMCC 4.2022</strain>
    </source>
</reference>
<gene>
    <name evidence="1" type="ORF">SAMN05216259_12228</name>
</gene>
<dbReference type="STRING" id="310781.SAMN05216259_12228"/>
<dbReference type="OrthoDB" id="3231229at2"/>
<dbReference type="RefSeq" id="WP_093788164.1">
    <property type="nucleotide sequence ID" value="NZ_FNIE01000022.1"/>
</dbReference>
<keyword evidence="2" id="KW-1185">Reference proteome</keyword>
<organism evidence="1 2">
    <name type="scientific">Actinacidiphila guanduensis</name>
    <dbReference type="NCBI Taxonomy" id="310781"/>
    <lineage>
        <taxon>Bacteria</taxon>
        <taxon>Bacillati</taxon>
        <taxon>Actinomycetota</taxon>
        <taxon>Actinomycetes</taxon>
        <taxon>Kitasatosporales</taxon>
        <taxon>Streptomycetaceae</taxon>
        <taxon>Actinacidiphila</taxon>
    </lineage>
</organism>
<dbReference type="AlphaFoldDB" id="A0A1H0RHD4"/>
<dbReference type="EMBL" id="FNIE01000022">
    <property type="protein sequence ID" value="SDP28983.1"/>
    <property type="molecule type" value="Genomic_DNA"/>
</dbReference>
<evidence type="ECO:0000313" key="2">
    <source>
        <dbReference type="Proteomes" id="UP000199341"/>
    </source>
</evidence>
<evidence type="ECO:0000313" key="1">
    <source>
        <dbReference type="EMBL" id="SDP28983.1"/>
    </source>
</evidence>
<dbReference type="Gene3D" id="3.40.50.450">
    <property type="match status" value="1"/>
</dbReference>
<proteinExistence type="predicted"/>
<protein>
    <submittedName>
        <fullName evidence="1">Uncharacterized protein</fullName>
    </submittedName>
</protein>
<accession>A0A1H0RHD4</accession>
<dbReference type="Proteomes" id="UP000199341">
    <property type="component" value="Unassembled WGS sequence"/>
</dbReference>